<protein>
    <recommendedName>
        <fullName evidence="3">F-box domain-containing protein</fullName>
    </recommendedName>
</protein>
<evidence type="ECO:0008006" key="3">
    <source>
        <dbReference type="Google" id="ProtNLM"/>
    </source>
</evidence>
<gene>
    <name evidence="1" type="ORF">C1645_748682</name>
</gene>
<keyword evidence="2" id="KW-1185">Reference proteome</keyword>
<name>A0A397TLQ8_9GLOM</name>
<dbReference type="Proteomes" id="UP000265703">
    <property type="component" value="Unassembled WGS sequence"/>
</dbReference>
<sequence length="253" mass="29377">MQSFADEIKIDIFKYVDYPLNLTLTCRNWSIIAKDSHAKTEWLIVKYGKENALFHAVSLGPTFIDIPVCQALIARKVTISRYFIQKLIMHFGKYDQKLIQLKLEHNVGQQNIRSSYASDLPVSVFIYLLNEGSKQLSQLSAETSNANDIQSSHVITPSNDMDFLWHGYQTRLTVFPVFTNNIGILGTRPSRNINQRRRIQRRQRNTNRIYTRRVRLDSSINNEDILDRIAKLPRQITNNNPLIDQFYNGSPFI</sequence>
<dbReference type="OrthoDB" id="2342825at2759"/>
<organism evidence="1 2">
    <name type="scientific">Glomus cerebriforme</name>
    <dbReference type="NCBI Taxonomy" id="658196"/>
    <lineage>
        <taxon>Eukaryota</taxon>
        <taxon>Fungi</taxon>
        <taxon>Fungi incertae sedis</taxon>
        <taxon>Mucoromycota</taxon>
        <taxon>Glomeromycotina</taxon>
        <taxon>Glomeromycetes</taxon>
        <taxon>Glomerales</taxon>
        <taxon>Glomeraceae</taxon>
        <taxon>Glomus</taxon>
    </lineage>
</organism>
<accession>A0A397TLQ8</accession>
<dbReference type="STRING" id="658196.A0A397TLQ8"/>
<dbReference type="AlphaFoldDB" id="A0A397TLQ8"/>
<reference evidence="1 2" key="1">
    <citation type="submission" date="2018-06" db="EMBL/GenBank/DDBJ databases">
        <title>Comparative genomics reveals the genomic features of Rhizophagus irregularis, R. cerebriforme, R. diaphanum and Gigaspora rosea, and their symbiotic lifestyle signature.</title>
        <authorList>
            <person name="Morin E."/>
            <person name="San Clemente H."/>
            <person name="Chen E.C.H."/>
            <person name="De La Providencia I."/>
            <person name="Hainaut M."/>
            <person name="Kuo A."/>
            <person name="Kohler A."/>
            <person name="Murat C."/>
            <person name="Tang N."/>
            <person name="Roy S."/>
            <person name="Loubradou J."/>
            <person name="Henrissat B."/>
            <person name="Grigoriev I.V."/>
            <person name="Corradi N."/>
            <person name="Roux C."/>
            <person name="Martin F.M."/>
        </authorList>
    </citation>
    <scope>NUCLEOTIDE SEQUENCE [LARGE SCALE GENOMIC DNA]</scope>
    <source>
        <strain evidence="1 2">DAOM 227022</strain>
    </source>
</reference>
<evidence type="ECO:0000313" key="1">
    <source>
        <dbReference type="EMBL" id="RIA98882.1"/>
    </source>
</evidence>
<proteinExistence type="predicted"/>
<evidence type="ECO:0000313" key="2">
    <source>
        <dbReference type="Proteomes" id="UP000265703"/>
    </source>
</evidence>
<comment type="caution">
    <text evidence="1">The sequence shown here is derived from an EMBL/GenBank/DDBJ whole genome shotgun (WGS) entry which is preliminary data.</text>
</comment>
<dbReference type="EMBL" id="QKYT01000010">
    <property type="protein sequence ID" value="RIA98882.1"/>
    <property type="molecule type" value="Genomic_DNA"/>
</dbReference>